<sequence length="251" mass="28413">MQRQNTPFDTHLFQSTNPIAKDTHNYYPDQHILYLPTTTMVQYDPFATFMSALPAEEKAAAAAAAAAASFTPPESPKSLHPQLRRLSSCHGHNAPYCTKCHMRRPSQEHLVNTRSRSHSHSADEESWDGFCPDIHMPDHHTPTRPMHHTRRHSGLCPQDLISAEAHHSSGRTSPHTYTQMTIKARPSCHHQHHPAGYHHDCHCERVTPVENLSERYGLVEEPEDMLEAAAAHEVAEIMHEELVADMEARQL</sequence>
<proteinExistence type="predicted"/>
<dbReference type="EMBL" id="JH226132">
    <property type="protein sequence ID" value="EHY56126.1"/>
    <property type="molecule type" value="Genomic_DNA"/>
</dbReference>
<dbReference type="OrthoDB" id="4104889at2759"/>
<accession>H6BWX0</accession>
<dbReference type="OMA" id="DCHCERV"/>
<dbReference type="RefSeq" id="XP_009156587.1">
    <property type="nucleotide sequence ID" value="XM_009158339.1"/>
</dbReference>
<keyword evidence="2" id="KW-1185">Reference proteome</keyword>
<dbReference type="GeneID" id="20308862"/>
<evidence type="ECO:0000313" key="2">
    <source>
        <dbReference type="Proteomes" id="UP000007304"/>
    </source>
</evidence>
<reference evidence="1" key="1">
    <citation type="submission" date="2011-07" db="EMBL/GenBank/DDBJ databases">
        <title>The Genome Sequence of Exophiala (Wangiella) dermatitidis NIH/UT8656.</title>
        <authorList>
            <consortium name="The Broad Institute Genome Sequencing Platform"/>
            <person name="Cuomo C."/>
            <person name="Wang Z."/>
            <person name="Hunicke-Smith S."/>
            <person name="Szanislo P.J."/>
            <person name="Earl A."/>
            <person name="Young S.K."/>
            <person name="Zeng Q."/>
            <person name="Gargeya S."/>
            <person name="Fitzgerald M."/>
            <person name="Haas B."/>
            <person name="Abouelleil A."/>
            <person name="Alvarado L."/>
            <person name="Arachchi H.M."/>
            <person name="Berlin A."/>
            <person name="Brown A."/>
            <person name="Chapman S.B."/>
            <person name="Chen Z."/>
            <person name="Dunbar C."/>
            <person name="Freedman E."/>
            <person name="Gearin G."/>
            <person name="Gellesch M."/>
            <person name="Goldberg J."/>
            <person name="Griggs A."/>
            <person name="Gujja S."/>
            <person name="Heiman D."/>
            <person name="Howarth C."/>
            <person name="Larson L."/>
            <person name="Lui A."/>
            <person name="MacDonald P.J.P."/>
            <person name="Montmayeur A."/>
            <person name="Murphy C."/>
            <person name="Neiman D."/>
            <person name="Pearson M."/>
            <person name="Priest M."/>
            <person name="Roberts A."/>
            <person name="Saif S."/>
            <person name="Shea T."/>
            <person name="Shenoy N."/>
            <person name="Sisk P."/>
            <person name="Stolte C."/>
            <person name="Sykes S."/>
            <person name="Wortman J."/>
            <person name="Nusbaum C."/>
            <person name="Birren B."/>
        </authorList>
    </citation>
    <scope>NUCLEOTIDE SEQUENCE</scope>
    <source>
        <strain evidence="1">NIH/UT8656</strain>
    </source>
</reference>
<dbReference type="HOGENOM" id="CLU_090380_0_0_1"/>
<protein>
    <submittedName>
        <fullName evidence="1">Uncharacterized protein</fullName>
    </submittedName>
</protein>
<dbReference type="Proteomes" id="UP000007304">
    <property type="component" value="Unassembled WGS sequence"/>
</dbReference>
<dbReference type="AlphaFoldDB" id="H6BWX0"/>
<evidence type="ECO:0000313" key="1">
    <source>
        <dbReference type="EMBL" id="EHY56126.1"/>
    </source>
</evidence>
<dbReference type="InParanoid" id="H6BWX0"/>
<gene>
    <name evidence="1" type="ORF">HMPREF1120_04223</name>
</gene>
<organism evidence="1 2">
    <name type="scientific">Exophiala dermatitidis (strain ATCC 34100 / CBS 525.76 / NIH/UT8656)</name>
    <name type="common">Black yeast</name>
    <name type="synonym">Wangiella dermatitidis</name>
    <dbReference type="NCBI Taxonomy" id="858893"/>
    <lineage>
        <taxon>Eukaryota</taxon>
        <taxon>Fungi</taxon>
        <taxon>Dikarya</taxon>
        <taxon>Ascomycota</taxon>
        <taxon>Pezizomycotina</taxon>
        <taxon>Eurotiomycetes</taxon>
        <taxon>Chaetothyriomycetidae</taxon>
        <taxon>Chaetothyriales</taxon>
        <taxon>Herpotrichiellaceae</taxon>
        <taxon>Exophiala</taxon>
    </lineage>
</organism>
<name>H6BWX0_EXODN</name>
<dbReference type="VEuPathDB" id="FungiDB:HMPREF1120_04223"/>